<dbReference type="VEuPathDB" id="VectorBase:RPRC000812"/>
<dbReference type="Proteomes" id="UP000015103">
    <property type="component" value="Unassembled WGS sequence"/>
</dbReference>
<evidence type="ECO:0000313" key="4">
    <source>
        <dbReference type="Proteomes" id="UP000015103"/>
    </source>
</evidence>
<proteinExistence type="predicted"/>
<dbReference type="SUPFAM" id="SSF47769">
    <property type="entry name" value="SAM/Pointed domain"/>
    <property type="match status" value="1"/>
</dbReference>
<feature type="compositionally biased region" description="Low complexity" evidence="1">
    <location>
        <begin position="98"/>
        <end position="108"/>
    </location>
</feature>
<dbReference type="GO" id="GO:0003682">
    <property type="term" value="F:chromatin binding"/>
    <property type="evidence" value="ECO:0007669"/>
    <property type="project" value="TreeGrafter"/>
</dbReference>
<feature type="region of interest" description="Disordered" evidence="1">
    <location>
        <begin position="96"/>
        <end position="125"/>
    </location>
</feature>
<dbReference type="GO" id="GO:0045892">
    <property type="term" value="P:negative regulation of DNA-templated transcription"/>
    <property type="evidence" value="ECO:0007669"/>
    <property type="project" value="TreeGrafter"/>
</dbReference>
<evidence type="ECO:0000259" key="2">
    <source>
        <dbReference type="Pfam" id="PF00536"/>
    </source>
</evidence>
<sequence>MARQFDLGLSEAGLGYPAATVDPLHIQSFLPRKELVAKSKNFREQRIDGSALPLLTEEHLTTTLGMKLGPALKLRSALSSRLGQCAVCLHCSHCHGSTTPPATTTTTTIGGPNSASTPNSTAGDK</sequence>
<dbReference type="Pfam" id="PF00536">
    <property type="entry name" value="SAM_1"/>
    <property type="match status" value="1"/>
</dbReference>
<dbReference type="eggNOG" id="ENOG502TC22">
    <property type="taxonomic scope" value="Eukaryota"/>
</dbReference>
<feature type="domain" description="SAM" evidence="2">
    <location>
        <begin position="40"/>
        <end position="79"/>
    </location>
</feature>
<protein>
    <submittedName>
        <fullName evidence="3">SAM domain-containing protein</fullName>
    </submittedName>
</protein>
<dbReference type="HOGENOM" id="CLU_1995402_0_0_1"/>
<organism evidence="3 4">
    <name type="scientific">Rhodnius prolixus</name>
    <name type="common">Triatomid bug</name>
    <dbReference type="NCBI Taxonomy" id="13249"/>
    <lineage>
        <taxon>Eukaryota</taxon>
        <taxon>Metazoa</taxon>
        <taxon>Ecdysozoa</taxon>
        <taxon>Arthropoda</taxon>
        <taxon>Hexapoda</taxon>
        <taxon>Insecta</taxon>
        <taxon>Pterygota</taxon>
        <taxon>Neoptera</taxon>
        <taxon>Paraneoptera</taxon>
        <taxon>Hemiptera</taxon>
        <taxon>Heteroptera</taxon>
        <taxon>Panheteroptera</taxon>
        <taxon>Cimicomorpha</taxon>
        <taxon>Reduviidae</taxon>
        <taxon>Triatominae</taxon>
        <taxon>Rhodnius</taxon>
    </lineage>
</organism>
<evidence type="ECO:0000313" key="3">
    <source>
        <dbReference type="EnsemblMetazoa" id="RPRC000812-PA"/>
    </source>
</evidence>
<reference evidence="3" key="1">
    <citation type="submission" date="2015-05" db="UniProtKB">
        <authorList>
            <consortium name="EnsemblMetazoa"/>
        </authorList>
    </citation>
    <scope>IDENTIFICATION</scope>
</reference>
<dbReference type="InParanoid" id="T1H9V8"/>
<dbReference type="AlphaFoldDB" id="T1H9V8"/>
<name>T1H9V8_RHOPR</name>
<dbReference type="PANTHER" id="PTHR12247:SF138">
    <property type="entry name" value="POLYHOMEOTIC DISTAL, ISOFORM A-RELATED"/>
    <property type="match status" value="1"/>
</dbReference>
<feature type="compositionally biased region" description="Polar residues" evidence="1">
    <location>
        <begin position="109"/>
        <end position="125"/>
    </location>
</feature>
<dbReference type="InterPro" id="IPR050548">
    <property type="entry name" value="PcG_chromatin_remod_factors"/>
</dbReference>
<dbReference type="Gene3D" id="1.10.150.50">
    <property type="entry name" value="Transcription Factor, Ets-1"/>
    <property type="match status" value="1"/>
</dbReference>
<dbReference type="GO" id="GO:0035102">
    <property type="term" value="C:PRC1 complex"/>
    <property type="evidence" value="ECO:0007669"/>
    <property type="project" value="TreeGrafter"/>
</dbReference>
<dbReference type="EnsemblMetazoa" id="RPRC000812-RA">
    <property type="protein sequence ID" value="RPRC000812-PA"/>
    <property type="gene ID" value="RPRC000812"/>
</dbReference>
<dbReference type="InterPro" id="IPR013761">
    <property type="entry name" value="SAM/pointed_sf"/>
</dbReference>
<dbReference type="EMBL" id="ACPB03024071">
    <property type="status" value="NOT_ANNOTATED_CDS"/>
    <property type="molecule type" value="Genomic_DNA"/>
</dbReference>
<dbReference type="InterPro" id="IPR001660">
    <property type="entry name" value="SAM"/>
</dbReference>
<dbReference type="GO" id="GO:0042393">
    <property type="term" value="F:histone binding"/>
    <property type="evidence" value="ECO:0007669"/>
    <property type="project" value="TreeGrafter"/>
</dbReference>
<evidence type="ECO:0000256" key="1">
    <source>
        <dbReference type="SAM" id="MobiDB-lite"/>
    </source>
</evidence>
<accession>T1H9V8</accession>
<keyword evidence="4" id="KW-1185">Reference proteome</keyword>
<dbReference type="PANTHER" id="PTHR12247">
    <property type="entry name" value="POLYCOMB GROUP PROTEIN"/>
    <property type="match status" value="1"/>
</dbReference>